<keyword evidence="2" id="KW-1185">Reference proteome</keyword>
<gene>
    <name evidence="1" type="ORF">ACJ41P_24470</name>
</gene>
<protein>
    <submittedName>
        <fullName evidence="1">Uncharacterized protein</fullName>
    </submittedName>
</protein>
<dbReference type="RefSeq" id="WP_407825292.1">
    <property type="nucleotide sequence ID" value="NZ_JBJLSN010000046.1"/>
</dbReference>
<evidence type="ECO:0000313" key="1">
    <source>
        <dbReference type="EMBL" id="MFL7904307.1"/>
    </source>
</evidence>
<dbReference type="Proteomes" id="UP001628281">
    <property type="component" value="Unassembled WGS sequence"/>
</dbReference>
<accession>A0ABW8VIL8</accession>
<evidence type="ECO:0000313" key="2">
    <source>
        <dbReference type="Proteomes" id="UP001628281"/>
    </source>
</evidence>
<sequence>MVAIIRSTMALGLSCRSNGKVWRVTERISAMNVSDELLEHLLTELKAWPHLLEAVRAMRSDAESLAEVNGGDVERVLKTVAWCHPPTNQKPNALCLTLMFQIPPSHRRDRRQEQMAASESC</sequence>
<proteinExistence type="predicted"/>
<dbReference type="EMBL" id="JBJLSN010000046">
    <property type="protein sequence ID" value="MFL7904307.1"/>
    <property type="molecule type" value="Genomic_DNA"/>
</dbReference>
<name>A0ABW8VIL8_9PROT</name>
<comment type="caution">
    <text evidence="1">The sequence shown here is derived from an EMBL/GenBank/DDBJ whole genome shotgun (WGS) entry which is preliminary data.</text>
</comment>
<organism evidence="1 2">
    <name type="scientific">Azospirillum argentinense</name>
    <dbReference type="NCBI Taxonomy" id="2970906"/>
    <lineage>
        <taxon>Bacteria</taxon>
        <taxon>Pseudomonadati</taxon>
        <taxon>Pseudomonadota</taxon>
        <taxon>Alphaproteobacteria</taxon>
        <taxon>Rhodospirillales</taxon>
        <taxon>Azospirillaceae</taxon>
        <taxon>Azospirillum</taxon>
    </lineage>
</organism>
<reference evidence="1 2" key="1">
    <citation type="submission" date="2024-11" db="EMBL/GenBank/DDBJ databases">
        <title>Draft genome sequences of two bacteria associated to sugarcane roots in Colombia.</title>
        <authorList>
            <person name="Pardo-Diaz S."/>
            <person name="Masmela-Mendoza J."/>
            <person name="Delgadillo-Duran P."/>
            <person name="Bautista E.J."/>
            <person name="Rojas-Tapias D.F."/>
        </authorList>
    </citation>
    <scope>NUCLEOTIDE SEQUENCE [LARGE SCALE GENOMIC DNA]</scope>
    <source>
        <strain evidence="1 2">Ap18</strain>
    </source>
</reference>